<dbReference type="InterPro" id="IPR001223">
    <property type="entry name" value="Glyco_hydro18_cat"/>
</dbReference>
<dbReference type="PROSITE" id="PS51910">
    <property type="entry name" value="GH18_2"/>
    <property type="match status" value="1"/>
</dbReference>
<dbReference type="Gene3D" id="3.10.350.10">
    <property type="entry name" value="LysM domain"/>
    <property type="match status" value="2"/>
</dbReference>
<keyword evidence="6" id="KW-1185">Reference proteome</keyword>
<dbReference type="SMART" id="SM00257">
    <property type="entry name" value="LysM"/>
    <property type="match status" value="2"/>
</dbReference>
<dbReference type="InterPro" id="IPR017853">
    <property type="entry name" value="GH"/>
</dbReference>
<feature type="domain" description="LysM" evidence="3">
    <location>
        <begin position="51"/>
        <end position="95"/>
    </location>
</feature>
<dbReference type="Gene3D" id="3.10.50.10">
    <property type="match status" value="1"/>
</dbReference>
<dbReference type="InterPro" id="IPR041704">
    <property type="entry name" value="CFLE_GH18"/>
</dbReference>
<protein>
    <submittedName>
        <fullName evidence="5">LysM peptidoglycan-binding domain-containing protein</fullName>
    </submittedName>
</protein>
<organism evidence="5 6">
    <name type="scientific">Lentibacillus salinarum</name>
    <dbReference type="NCBI Taxonomy" id="446820"/>
    <lineage>
        <taxon>Bacteria</taxon>
        <taxon>Bacillati</taxon>
        <taxon>Bacillota</taxon>
        <taxon>Bacilli</taxon>
        <taxon>Bacillales</taxon>
        <taxon>Bacillaceae</taxon>
        <taxon>Lentibacillus</taxon>
    </lineage>
</organism>
<evidence type="ECO:0000313" key="5">
    <source>
        <dbReference type="EMBL" id="MFD1362616.1"/>
    </source>
</evidence>
<dbReference type="Pfam" id="PF01476">
    <property type="entry name" value="LysM"/>
    <property type="match status" value="2"/>
</dbReference>
<dbReference type="CDD" id="cd00118">
    <property type="entry name" value="LysM"/>
    <property type="match status" value="2"/>
</dbReference>
<gene>
    <name evidence="5" type="ORF">ACFQ4A_13215</name>
</gene>
<feature type="domain" description="GH18" evidence="4">
    <location>
        <begin position="103"/>
        <end position="429"/>
    </location>
</feature>
<dbReference type="EMBL" id="JBHTNH010000028">
    <property type="protein sequence ID" value="MFD1362616.1"/>
    <property type="molecule type" value="Genomic_DNA"/>
</dbReference>
<dbReference type="SUPFAM" id="SSF54106">
    <property type="entry name" value="LysM domain"/>
    <property type="match status" value="2"/>
</dbReference>
<evidence type="ECO:0000256" key="2">
    <source>
        <dbReference type="ARBA" id="ARBA00023295"/>
    </source>
</evidence>
<evidence type="ECO:0000313" key="6">
    <source>
        <dbReference type="Proteomes" id="UP001597178"/>
    </source>
</evidence>
<dbReference type="SMART" id="SM00636">
    <property type="entry name" value="Glyco_18"/>
    <property type="match status" value="1"/>
</dbReference>
<dbReference type="SUPFAM" id="SSF51445">
    <property type="entry name" value="(Trans)glycosidases"/>
    <property type="match status" value="1"/>
</dbReference>
<dbReference type="Pfam" id="PF00704">
    <property type="entry name" value="Glyco_hydro_18"/>
    <property type="match status" value="1"/>
</dbReference>
<dbReference type="Proteomes" id="UP001597178">
    <property type="component" value="Unassembled WGS sequence"/>
</dbReference>
<keyword evidence="2" id="KW-0326">Glycosidase</keyword>
<keyword evidence="1" id="KW-0378">Hydrolase</keyword>
<reference evidence="6" key="1">
    <citation type="journal article" date="2019" name="Int. J. Syst. Evol. Microbiol.">
        <title>The Global Catalogue of Microorganisms (GCM) 10K type strain sequencing project: providing services to taxonomists for standard genome sequencing and annotation.</title>
        <authorList>
            <consortium name="The Broad Institute Genomics Platform"/>
            <consortium name="The Broad Institute Genome Sequencing Center for Infectious Disease"/>
            <person name="Wu L."/>
            <person name="Ma J."/>
        </authorList>
    </citation>
    <scope>NUCLEOTIDE SEQUENCE [LARGE SCALE GENOMIC DNA]</scope>
    <source>
        <strain evidence="6">CCUG 54822</strain>
    </source>
</reference>
<dbReference type="InterPro" id="IPR029070">
    <property type="entry name" value="Chitinase_insertion_sf"/>
</dbReference>
<dbReference type="PANTHER" id="PTHR46066:SF2">
    <property type="entry name" value="CHITINASE DOMAIN-CONTAINING PROTEIN 1"/>
    <property type="match status" value="1"/>
</dbReference>
<name>A0ABW3ZW44_9BACI</name>
<evidence type="ECO:0000259" key="4">
    <source>
        <dbReference type="PROSITE" id="PS51910"/>
    </source>
</evidence>
<dbReference type="InterPro" id="IPR036779">
    <property type="entry name" value="LysM_dom_sf"/>
</dbReference>
<dbReference type="InterPro" id="IPR018392">
    <property type="entry name" value="LysM"/>
</dbReference>
<evidence type="ECO:0000256" key="1">
    <source>
        <dbReference type="ARBA" id="ARBA00022801"/>
    </source>
</evidence>
<dbReference type="RefSeq" id="WP_382401344.1">
    <property type="nucleotide sequence ID" value="NZ_JBHTNH010000028.1"/>
</dbReference>
<feature type="domain" description="LysM" evidence="3">
    <location>
        <begin position="2"/>
        <end position="46"/>
    </location>
</feature>
<dbReference type="InterPro" id="IPR011583">
    <property type="entry name" value="Chitinase_II/V-like_cat"/>
</dbReference>
<accession>A0ABW3ZW44</accession>
<dbReference type="CDD" id="cd02874">
    <property type="entry name" value="GH18_CFLE_spore_hydrolase"/>
    <property type="match status" value="1"/>
</dbReference>
<proteinExistence type="predicted"/>
<comment type="caution">
    <text evidence="5">The sequence shown here is derived from an EMBL/GenBank/DDBJ whole genome shotgun (WGS) entry which is preliminary data.</text>
</comment>
<sequence>MQIHVVREGDTLAAISERYGTSTGDLIDANELDAPNQLVVGQTLVIPIVGQIYFVQQGDTLYSIARRFGLSVEELAQINQIPVDSTLSVGTRLYIPEQPKPAITANAYIEPTGESVSQTLINSATKAAPYLTYLAPFSYQVNRDGTLQAPPLDNFAQIAANQNAAMMLVITNLEEGQFSRELGHIILTVQAVQNTLLDNIVNVAREVGFRDVHFDFEFLAPDDREAYNNFLRQAKQRLSEEDLMLSTALAPKTSAEQMGEWYEAHDYATHGEIADMVVLMTYEWGYSYGPPMAVSPIDNVREVVNFALSVMPADKILLGQNLYGYDWTLPFTEGGEPAEALSPQQAITRAREQNAAIQYDTTAQAPFFTYQDGQGNDHEVWFEDARSIQAKFDMIKELGLRGISYWKLGLAFPQNWLLLQDNFTIRKSD</sequence>
<dbReference type="PROSITE" id="PS51782">
    <property type="entry name" value="LYSM"/>
    <property type="match status" value="2"/>
</dbReference>
<dbReference type="PANTHER" id="PTHR46066">
    <property type="entry name" value="CHITINASE DOMAIN-CONTAINING PROTEIN 1 FAMILY MEMBER"/>
    <property type="match status" value="1"/>
</dbReference>
<evidence type="ECO:0000259" key="3">
    <source>
        <dbReference type="PROSITE" id="PS51782"/>
    </source>
</evidence>
<dbReference type="Gene3D" id="3.20.20.80">
    <property type="entry name" value="Glycosidases"/>
    <property type="match status" value="1"/>
</dbReference>